<feature type="region of interest" description="Disordered" evidence="1">
    <location>
        <begin position="29"/>
        <end position="62"/>
    </location>
</feature>
<dbReference type="EnsemblMetazoa" id="G30884.1">
    <property type="protein sequence ID" value="G30884.1:cds"/>
    <property type="gene ID" value="G30884"/>
</dbReference>
<name>A0A8W8M1M7_MAGGI</name>
<evidence type="ECO:0000256" key="1">
    <source>
        <dbReference type="SAM" id="MobiDB-lite"/>
    </source>
</evidence>
<dbReference type="Proteomes" id="UP000005408">
    <property type="component" value="Unassembled WGS sequence"/>
</dbReference>
<keyword evidence="3" id="KW-1185">Reference proteome</keyword>
<evidence type="ECO:0000313" key="3">
    <source>
        <dbReference type="Proteomes" id="UP000005408"/>
    </source>
</evidence>
<dbReference type="AlphaFoldDB" id="A0A8W8M1M7"/>
<sequence>MRRTEHKEHDLYNLFFSRSAHRGSILVPNPPTLEVSTGSRKTSTKSQKGLSLRRCSQGDNRRHSLQSLSIETEIGPKIPNTARRGRRGSAPVDLLADSINMYKGNELTDRYHLFQSHSSTPQHREGSENSSVPSFQDKNFVSARRVGRRGSAPVGLLSDSINLYRGNELTNRYPYFRCNSFHKDYSKRLNTRTSMLSFAAHMNIPEVKESSGNACGTTPDP</sequence>
<organism evidence="2 3">
    <name type="scientific">Magallana gigas</name>
    <name type="common">Pacific oyster</name>
    <name type="synonym">Crassostrea gigas</name>
    <dbReference type="NCBI Taxonomy" id="29159"/>
    <lineage>
        <taxon>Eukaryota</taxon>
        <taxon>Metazoa</taxon>
        <taxon>Spiralia</taxon>
        <taxon>Lophotrochozoa</taxon>
        <taxon>Mollusca</taxon>
        <taxon>Bivalvia</taxon>
        <taxon>Autobranchia</taxon>
        <taxon>Pteriomorphia</taxon>
        <taxon>Ostreida</taxon>
        <taxon>Ostreoidea</taxon>
        <taxon>Ostreidae</taxon>
        <taxon>Magallana</taxon>
    </lineage>
</organism>
<feature type="region of interest" description="Disordered" evidence="1">
    <location>
        <begin position="117"/>
        <end position="136"/>
    </location>
</feature>
<feature type="compositionally biased region" description="Polar residues" evidence="1">
    <location>
        <begin position="34"/>
        <end position="49"/>
    </location>
</feature>
<evidence type="ECO:0000313" key="2">
    <source>
        <dbReference type="EnsemblMetazoa" id="G30884.1:cds"/>
    </source>
</evidence>
<proteinExistence type="predicted"/>
<protein>
    <submittedName>
        <fullName evidence="2">Uncharacterized protein</fullName>
    </submittedName>
</protein>
<accession>A0A8W8M1M7</accession>
<reference evidence="2" key="1">
    <citation type="submission" date="2022-08" db="UniProtKB">
        <authorList>
            <consortium name="EnsemblMetazoa"/>
        </authorList>
    </citation>
    <scope>IDENTIFICATION</scope>
    <source>
        <strain evidence="2">05x7-T-G4-1.051#20</strain>
    </source>
</reference>